<protein>
    <recommendedName>
        <fullName evidence="5">Lipoprotein</fullName>
    </recommendedName>
</protein>
<evidence type="ECO:0000313" key="4">
    <source>
        <dbReference type="Proteomes" id="UP000632138"/>
    </source>
</evidence>
<accession>A0ABS2AFT0</accession>
<dbReference type="Proteomes" id="UP000632138">
    <property type="component" value="Unassembled WGS sequence"/>
</dbReference>
<organism evidence="3 4">
    <name type="scientific">Paractinoplanes ovalisporus</name>
    <dbReference type="NCBI Taxonomy" id="2810368"/>
    <lineage>
        <taxon>Bacteria</taxon>
        <taxon>Bacillati</taxon>
        <taxon>Actinomycetota</taxon>
        <taxon>Actinomycetes</taxon>
        <taxon>Micromonosporales</taxon>
        <taxon>Micromonosporaceae</taxon>
        <taxon>Paractinoplanes</taxon>
    </lineage>
</organism>
<keyword evidence="4" id="KW-1185">Reference proteome</keyword>
<evidence type="ECO:0008006" key="5">
    <source>
        <dbReference type="Google" id="ProtNLM"/>
    </source>
</evidence>
<feature type="compositionally biased region" description="Low complexity" evidence="1">
    <location>
        <begin position="30"/>
        <end position="48"/>
    </location>
</feature>
<evidence type="ECO:0000256" key="2">
    <source>
        <dbReference type="SAM" id="SignalP"/>
    </source>
</evidence>
<name>A0ABS2AFT0_9ACTN</name>
<sequence length="186" mass="19610">MRTGKVVVVVALLALASACGAEPADGNGVATAQSGTTATPSASSSSATTRDEDMPLKYAQCMRANGMTWFPDPDPSGRVTIRTPKGMDPKKFEEANKACREFAPNGGDTAQANPEMIEQARKMAKCMRENGVPDFPDPQANGSIQLDRNKLNSGPGDATFDKAEEKCQQFLPDGAGQTRVGEGKKA</sequence>
<feature type="signal peptide" evidence="2">
    <location>
        <begin position="1"/>
        <end position="21"/>
    </location>
</feature>
<keyword evidence="2" id="KW-0732">Signal</keyword>
<evidence type="ECO:0000313" key="3">
    <source>
        <dbReference type="EMBL" id="MBM2618671.1"/>
    </source>
</evidence>
<dbReference type="RefSeq" id="WP_203378695.1">
    <property type="nucleotide sequence ID" value="NZ_JAENHP010000008.1"/>
</dbReference>
<dbReference type="PROSITE" id="PS51257">
    <property type="entry name" value="PROKAR_LIPOPROTEIN"/>
    <property type="match status" value="1"/>
</dbReference>
<reference evidence="3 4" key="1">
    <citation type="submission" date="2021-01" db="EMBL/GenBank/DDBJ databases">
        <title>Actinoplanes sp. nov. LDG1-06 isolated from lichen.</title>
        <authorList>
            <person name="Saeng-In P."/>
            <person name="Phongsopitanun W."/>
            <person name="Kanchanasin P."/>
            <person name="Yuki M."/>
            <person name="Kudo T."/>
            <person name="Ohkuma M."/>
            <person name="Tanasupawat S."/>
        </authorList>
    </citation>
    <scope>NUCLEOTIDE SEQUENCE [LARGE SCALE GENOMIC DNA]</scope>
    <source>
        <strain evidence="3 4">LDG1-06</strain>
    </source>
</reference>
<gene>
    <name evidence="3" type="ORF">JIG36_24235</name>
</gene>
<feature type="region of interest" description="Disordered" evidence="1">
    <location>
        <begin position="129"/>
        <end position="164"/>
    </location>
</feature>
<comment type="caution">
    <text evidence="3">The sequence shown here is derived from an EMBL/GenBank/DDBJ whole genome shotgun (WGS) entry which is preliminary data.</text>
</comment>
<proteinExistence type="predicted"/>
<feature type="region of interest" description="Disordered" evidence="1">
    <location>
        <begin position="22"/>
        <end position="53"/>
    </location>
</feature>
<feature type="region of interest" description="Disordered" evidence="1">
    <location>
        <begin position="68"/>
        <end position="90"/>
    </location>
</feature>
<evidence type="ECO:0000256" key="1">
    <source>
        <dbReference type="SAM" id="MobiDB-lite"/>
    </source>
</evidence>
<dbReference type="EMBL" id="JAENHP010000008">
    <property type="protein sequence ID" value="MBM2618671.1"/>
    <property type="molecule type" value="Genomic_DNA"/>
</dbReference>
<feature type="chain" id="PRO_5047093221" description="Lipoprotein" evidence="2">
    <location>
        <begin position="22"/>
        <end position="186"/>
    </location>
</feature>